<accession>A0A117ICZ2</accession>
<protein>
    <recommendedName>
        <fullName evidence="3">MPT63-like domain-containing protein</fullName>
    </recommendedName>
</protein>
<reference evidence="4 5" key="1">
    <citation type="journal article" date="2016" name="Genome Announc.">
        <title>Draft Genome Sequences of Five Rapidly Growing Mycobacterium Species, M. thermoresistibile, M. fortuitum subsp. acetamidolyticum, M. canariasense, M. brisbanense, and M. novocastrense.</title>
        <authorList>
            <person name="Katahira K."/>
            <person name="Ogura Y."/>
            <person name="Gotoh Y."/>
            <person name="Hayashi T."/>
        </authorList>
    </citation>
    <scope>NUCLEOTIDE SEQUENCE [LARGE SCALE GENOMIC DNA]</scope>
    <source>
        <strain evidence="4 5">JCM6368</strain>
    </source>
</reference>
<name>A0A117ICZ2_MYCFO</name>
<dbReference type="Pfam" id="PF09167">
    <property type="entry name" value="DUF1942"/>
    <property type="match status" value="1"/>
</dbReference>
<gene>
    <name evidence="4" type="ORF">RMCFA_0394</name>
</gene>
<evidence type="ECO:0000259" key="3">
    <source>
        <dbReference type="Pfam" id="PF09167"/>
    </source>
</evidence>
<sequence>MRNPPKLAAVAAMLLFVILGLAGAPSAAAASDPCPHRFGASQRLVDANGAVVGEWSVSGLRASAGPVAGYAPAGRLWEADVTVEAVTGTVTPIIPNMYAVSPNGERYQVLWQVASSDGLAPNTLNQGQRSSGKLYFDVTGADPMAVIYAAAGSAPAMMWCCNGDMKMPMSMPRGMSMPMAGGSCCDGPQPCPCCAGMRP</sequence>
<dbReference type="GO" id="GO:0005615">
    <property type="term" value="C:extracellular space"/>
    <property type="evidence" value="ECO:0007669"/>
    <property type="project" value="InterPro"/>
</dbReference>
<feature type="domain" description="MPT63-like" evidence="3">
    <location>
        <begin position="36"/>
        <end position="159"/>
    </location>
</feature>
<keyword evidence="1 2" id="KW-0732">Signal</keyword>
<dbReference type="Proteomes" id="UP000069705">
    <property type="component" value="Unassembled WGS sequence"/>
</dbReference>
<feature type="chain" id="PRO_5007148708" description="MPT63-like domain-containing protein" evidence="2">
    <location>
        <begin position="30"/>
        <end position="199"/>
    </location>
</feature>
<dbReference type="EMBL" id="BCSZ01000004">
    <property type="protein sequence ID" value="GAT00280.1"/>
    <property type="molecule type" value="Genomic_DNA"/>
</dbReference>
<feature type="signal peptide" evidence="2">
    <location>
        <begin position="1"/>
        <end position="29"/>
    </location>
</feature>
<dbReference type="AlphaFoldDB" id="A0A117ICZ2"/>
<evidence type="ECO:0000256" key="1">
    <source>
        <dbReference type="ARBA" id="ARBA00022729"/>
    </source>
</evidence>
<dbReference type="InterPro" id="IPR029050">
    <property type="entry name" value="Immunoprotect_excell_Ig-like"/>
</dbReference>
<evidence type="ECO:0000313" key="4">
    <source>
        <dbReference type="EMBL" id="GAT00280.1"/>
    </source>
</evidence>
<dbReference type="SUPFAM" id="SSF81982">
    <property type="entry name" value="Antigen MPT63/MPB63 (immunoprotective extracellular protein)"/>
    <property type="match status" value="1"/>
</dbReference>
<evidence type="ECO:0000256" key="2">
    <source>
        <dbReference type="SAM" id="SignalP"/>
    </source>
</evidence>
<evidence type="ECO:0000313" key="5">
    <source>
        <dbReference type="Proteomes" id="UP000069705"/>
    </source>
</evidence>
<comment type="caution">
    <text evidence="4">The sequence shown here is derived from an EMBL/GenBank/DDBJ whole genome shotgun (WGS) entry which is preliminary data.</text>
</comment>
<dbReference type="InterPro" id="IPR015250">
    <property type="entry name" value="MPT63-like"/>
</dbReference>
<proteinExistence type="predicted"/>
<reference evidence="5" key="2">
    <citation type="submission" date="2016-02" db="EMBL/GenBank/DDBJ databases">
        <title>Draft genome sequence of five rapidly growing Mycobacterium species.</title>
        <authorList>
            <person name="Katahira K."/>
            <person name="Gotou Y."/>
            <person name="Iida K."/>
            <person name="Ogura Y."/>
            <person name="Hayashi T."/>
        </authorList>
    </citation>
    <scope>NUCLEOTIDE SEQUENCE [LARGE SCALE GENOMIC DNA]</scope>
    <source>
        <strain evidence="5">JCM6368</strain>
    </source>
</reference>
<dbReference type="Gene3D" id="2.60.40.1240">
    <property type="match status" value="1"/>
</dbReference>
<organism evidence="4 5">
    <name type="scientific">Mycolicibacterium fortuitum subsp. acetamidolyticum</name>
    <dbReference type="NCBI Taxonomy" id="144550"/>
    <lineage>
        <taxon>Bacteria</taxon>
        <taxon>Bacillati</taxon>
        <taxon>Actinomycetota</taxon>
        <taxon>Actinomycetes</taxon>
        <taxon>Mycobacteriales</taxon>
        <taxon>Mycobacteriaceae</taxon>
        <taxon>Mycolicibacterium</taxon>
    </lineage>
</organism>